<keyword evidence="4" id="KW-0808">Transferase</keyword>
<dbReference type="AlphaFoldDB" id="A0A1L3J2E0"/>
<dbReference type="Proteomes" id="UP000182510">
    <property type="component" value="Chromosome"/>
</dbReference>
<evidence type="ECO:0000259" key="3">
    <source>
        <dbReference type="Pfam" id="PF02397"/>
    </source>
</evidence>
<gene>
    <name evidence="4" type="ORF">LPB144_02185</name>
</gene>
<evidence type="ECO:0000313" key="5">
    <source>
        <dbReference type="Proteomes" id="UP000182510"/>
    </source>
</evidence>
<organism evidence="4 5">
    <name type="scientific">Christiangramia salexigens</name>
    <dbReference type="NCBI Taxonomy" id="1913577"/>
    <lineage>
        <taxon>Bacteria</taxon>
        <taxon>Pseudomonadati</taxon>
        <taxon>Bacteroidota</taxon>
        <taxon>Flavobacteriia</taxon>
        <taxon>Flavobacteriales</taxon>
        <taxon>Flavobacteriaceae</taxon>
        <taxon>Christiangramia</taxon>
    </lineage>
</organism>
<feature type="domain" description="Bacterial sugar transferase" evidence="3">
    <location>
        <begin position="7"/>
        <end position="181"/>
    </location>
</feature>
<evidence type="ECO:0000313" key="4">
    <source>
        <dbReference type="EMBL" id="APG59291.1"/>
    </source>
</evidence>
<accession>A0A1L3J2E0</accession>
<sequence length="201" mass="22688">MYISFIKPAADFTVSLISLIILSPVLIMVIILLAIANKGKPFFFQDRPGKFGKNFKIVKFKTMTDEKNRSGDLLPDAERLTAIGNLVRKTSIDEIPQLINVLKGDMSIVGPRPLLPQYLQLYNSHQARRHDVKPGITGWAQVNGRNAISWTQKFDYDVWYVDNISFSLDVKILFKTVKKVLISEGINTDNMATTEPFNGNN</sequence>
<keyword evidence="5" id="KW-1185">Reference proteome</keyword>
<feature type="transmembrane region" description="Helical" evidence="2">
    <location>
        <begin position="12"/>
        <end position="35"/>
    </location>
</feature>
<dbReference type="PANTHER" id="PTHR30576:SF8">
    <property type="entry name" value="UNDECAPRENYL-PHOSPHATE GALACTOSE PHOSPHOTRANSFERASE"/>
    <property type="match status" value="1"/>
</dbReference>
<keyword evidence="2" id="KW-0812">Transmembrane</keyword>
<dbReference type="PANTHER" id="PTHR30576">
    <property type="entry name" value="COLANIC BIOSYNTHESIS UDP-GLUCOSE LIPID CARRIER TRANSFERASE"/>
    <property type="match status" value="1"/>
</dbReference>
<dbReference type="Pfam" id="PF02397">
    <property type="entry name" value="Bac_transf"/>
    <property type="match status" value="1"/>
</dbReference>
<dbReference type="EMBL" id="CP018153">
    <property type="protein sequence ID" value="APG59291.1"/>
    <property type="molecule type" value="Genomic_DNA"/>
</dbReference>
<keyword evidence="2" id="KW-0472">Membrane</keyword>
<keyword evidence="2" id="KW-1133">Transmembrane helix</keyword>
<evidence type="ECO:0000256" key="1">
    <source>
        <dbReference type="ARBA" id="ARBA00006464"/>
    </source>
</evidence>
<dbReference type="OrthoDB" id="9808602at2"/>
<dbReference type="RefSeq" id="WP_072551947.1">
    <property type="nucleotide sequence ID" value="NZ_CP018153.1"/>
</dbReference>
<dbReference type="STRING" id="1913577.LPB144_02185"/>
<comment type="similarity">
    <text evidence="1">Belongs to the bacterial sugar transferase family.</text>
</comment>
<evidence type="ECO:0000256" key="2">
    <source>
        <dbReference type="SAM" id="Phobius"/>
    </source>
</evidence>
<proteinExistence type="inferred from homology"/>
<reference evidence="4 5" key="1">
    <citation type="submission" date="2016-11" db="EMBL/GenBank/DDBJ databases">
        <title>Gramella sp. LPB0144 isolated from marine environment.</title>
        <authorList>
            <person name="Kim E."/>
            <person name="Yi H."/>
        </authorList>
    </citation>
    <scope>NUCLEOTIDE SEQUENCE [LARGE SCALE GENOMIC DNA]</scope>
    <source>
        <strain evidence="4 5">LPB0144</strain>
    </source>
</reference>
<name>A0A1L3J2E0_9FLAO</name>
<dbReference type="KEGG" id="grl:LPB144_02185"/>
<dbReference type="GO" id="GO:0016780">
    <property type="term" value="F:phosphotransferase activity, for other substituted phosphate groups"/>
    <property type="evidence" value="ECO:0007669"/>
    <property type="project" value="TreeGrafter"/>
</dbReference>
<dbReference type="InterPro" id="IPR003362">
    <property type="entry name" value="Bact_transf"/>
</dbReference>
<protein>
    <submittedName>
        <fullName evidence="4">Lipid carrier--UDP-N-acetylgalactosaminyltransferase</fullName>
    </submittedName>
</protein>